<name>A0A9P8QSD0_9HYPO</name>
<dbReference type="PANTHER" id="PTHR10257">
    <property type="entry name" value="SERINE/THREONINE PROTEIN PHOSPHATASE 2A PP2A REGULATORY SUBUNIT B"/>
    <property type="match status" value="1"/>
</dbReference>
<dbReference type="Proteomes" id="UP000827724">
    <property type="component" value="Unassembled WGS sequence"/>
</dbReference>
<organism evidence="10 11">
    <name type="scientific">Trichoderma cornu-damae</name>
    <dbReference type="NCBI Taxonomy" id="654480"/>
    <lineage>
        <taxon>Eukaryota</taxon>
        <taxon>Fungi</taxon>
        <taxon>Dikarya</taxon>
        <taxon>Ascomycota</taxon>
        <taxon>Pezizomycotina</taxon>
        <taxon>Sordariomycetes</taxon>
        <taxon>Hypocreomycetidae</taxon>
        <taxon>Hypocreales</taxon>
        <taxon>Hypocreaceae</taxon>
        <taxon>Trichoderma</taxon>
    </lineage>
</organism>
<feature type="compositionally biased region" description="Basic and acidic residues" evidence="9">
    <location>
        <begin position="11"/>
        <end position="27"/>
    </location>
</feature>
<dbReference type="InterPro" id="IPR011989">
    <property type="entry name" value="ARM-like"/>
</dbReference>
<feature type="region of interest" description="Disordered" evidence="9">
    <location>
        <begin position="604"/>
        <end position="659"/>
    </location>
</feature>
<dbReference type="GO" id="GO:1901991">
    <property type="term" value="P:negative regulation of mitotic cell cycle phase transition"/>
    <property type="evidence" value="ECO:0007669"/>
    <property type="project" value="UniProtKB-ARBA"/>
</dbReference>
<accession>A0A9P8QSD0</accession>
<keyword evidence="4" id="KW-0963">Cytoplasm</keyword>
<feature type="compositionally biased region" description="Low complexity" evidence="9">
    <location>
        <begin position="28"/>
        <end position="52"/>
    </location>
</feature>
<dbReference type="AlphaFoldDB" id="A0A9P8QSD0"/>
<dbReference type="GO" id="GO:0007165">
    <property type="term" value="P:signal transduction"/>
    <property type="evidence" value="ECO:0007669"/>
    <property type="project" value="InterPro"/>
</dbReference>
<dbReference type="GO" id="GO:0051754">
    <property type="term" value="P:meiotic sister chromatid cohesion, centromeric"/>
    <property type="evidence" value="ECO:0007669"/>
    <property type="project" value="UniProtKB-ARBA"/>
</dbReference>
<comment type="subcellular location">
    <subcellularLocation>
        <location evidence="2">Cytoplasm</location>
    </subcellularLocation>
    <subcellularLocation>
        <location evidence="1">Nucleus</location>
    </subcellularLocation>
</comment>
<evidence type="ECO:0000256" key="7">
    <source>
        <dbReference type="ARBA" id="ARBA00064351"/>
    </source>
</evidence>
<keyword evidence="5" id="KW-0597">Phosphoprotein</keyword>
<dbReference type="InterPro" id="IPR016024">
    <property type="entry name" value="ARM-type_fold"/>
</dbReference>
<comment type="caution">
    <text evidence="10">The sequence shown here is derived from an EMBL/GenBank/DDBJ whole genome shotgun (WGS) entry which is preliminary data.</text>
</comment>
<dbReference type="GO" id="GO:0000159">
    <property type="term" value="C:protein phosphatase type 2A complex"/>
    <property type="evidence" value="ECO:0007669"/>
    <property type="project" value="UniProtKB-UniRule"/>
</dbReference>
<dbReference type="GO" id="GO:0019888">
    <property type="term" value="F:protein phosphatase regulator activity"/>
    <property type="evidence" value="ECO:0007669"/>
    <property type="project" value="UniProtKB-UniRule"/>
</dbReference>
<keyword evidence="6" id="KW-0539">Nucleus</keyword>
<evidence type="ECO:0000256" key="5">
    <source>
        <dbReference type="ARBA" id="ARBA00022553"/>
    </source>
</evidence>
<evidence type="ECO:0000256" key="3">
    <source>
        <dbReference type="ARBA" id="ARBA00008259"/>
    </source>
</evidence>
<protein>
    <recommendedName>
        <fullName evidence="8">Serine/threonine-protein phosphatase 2A 56 kDa regulatory subunit</fullName>
    </recommendedName>
</protein>
<dbReference type="GO" id="GO:0005816">
    <property type="term" value="C:spindle pole body"/>
    <property type="evidence" value="ECO:0007669"/>
    <property type="project" value="UniProtKB-ARBA"/>
</dbReference>
<keyword evidence="11" id="KW-1185">Reference proteome</keyword>
<evidence type="ECO:0000256" key="4">
    <source>
        <dbReference type="ARBA" id="ARBA00022490"/>
    </source>
</evidence>
<evidence type="ECO:0000256" key="1">
    <source>
        <dbReference type="ARBA" id="ARBA00004123"/>
    </source>
</evidence>
<comment type="function">
    <text evidence="8">The B regulatory subunit might modulate substrate selectivity and catalytic activity, and also might direct the localization of the catalytic enzyme to a particular subcellular compartment.</text>
</comment>
<dbReference type="PANTHER" id="PTHR10257:SF3">
    <property type="entry name" value="SERINE_THREONINE-PROTEIN PHOSPHATASE 2A 56 KDA REGULATORY SUBUNIT GAMMA ISOFORM"/>
    <property type="match status" value="1"/>
</dbReference>
<dbReference type="GO" id="GO:0005634">
    <property type="term" value="C:nucleus"/>
    <property type="evidence" value="ECO:0007669"/>
    <property type="project" value="UniProtKB-SubCell"/>
</dbReference>
<comment type="similarity">
    <text evidence="3">Belongs to the phosphatase 2A regulatory subunit B family.</text>
</comment>
<dbReference type="InterPro" id="IPR002554">
    <property type="entry name" value="PP2A_B56"/>
</dbReference>
<feature type="region of interest" description="Disordered" evidence="9">
    <location>
        <begin position="1"/>
        <end position="145"/>
    </location>
</feature>
<evidence type="ECO:0000256" key="9">
    <source>
        <dbReference type="SAM" id="MobiDB-lite"/>
    </source>
</evidence>
<evidence type="ECO:0000256" key="8">
    <source>
        <dbReference type="PIRNR" id="PIRNR028043"/>
    </source>
</evidence>
<proteinExistence type="inferred from homology"/>
<gene>
    <name evidence="10" type="ORF">Trco_001455</name>
</gene>
<dbReference type="GO" id="GO:0005737">
    <property type="term" value="C:cytoplasm"/>
    <property type="evidence" value="ECO:0007669"/>
    <property type="project" value="UniProtKB-SubCell"/>
</dbReference>
<dbReference type="EMBL" id="JAIWOZ010000001">
    <property type="protein sequence ID" value="KAH6611435.1"/>
    <property type="molecule type" value="Genomic_DNA"/>
</dbReference>
<evidence type="ECO:0000313" key="10">
    <source>
        <dbReference type="EMBL" id="KAH6611435.1"/>
    </source>
</evidence>
<dbReference type="OrthoDB" id="10264446at2759"/>
<dbReference type="GO" id="GO:0098813">
    <property type="term" value="P:nuclear chromosome segregation"/>
    <property type="evidence" value="ECO:0007669"/>
    <property type="project" value="UniProtKB-ARBA"/>
</dbReference>
<dbReference type="PIRSF" id="PIRSF028043">
    <property type="entry name" value="PP2A_B56"/>
    <property type="match status" value="1"/>
</dbReference>
<feature type="compositionally biased region" description="Basic and acidic residues" evidence="9">
    <location>
        <begin position="626"/>
        <end position="635"/>
    </location>
</feature>
<evidence type="ECO:0000313" key="11">
    <source>
        <dbReference type="Proteomes" id="UP000827724"/>
    </source>
</evidence>
<reference evidence="10" key="1">
    <citation type="submission" date="2021-08" db="EMBL/GenBank/DDBJ databases">
        <title>Chromosome-Level Trichoderma cornu-damae using Hi-C Data.</title>
        <authorList>
            <person name="Kim C.S."/>
        </authorList>
    </citation>
    <scope>NUCLEOTIDE SEQUENCE</scope>
    <source>
        <strain evidence="10">KA19-0412C</strain>
    </source>
</reference>
<evidence type="ECO:0000256" key="6">
    <source>
        <dbReference type="ARBA" id="ARBA00023242"/>
    </source>
</evidence>
<dbReference type="SUPFAM" id="SSF48371">
    <property type="entry name" value="ARM repeat"/>
    <property type="match status" value="1"/>
</dbReference>
<comment type="subunit">
    <text evidence="7">PP2A consists of a common heterodimeric core enzyme, composed of a 36 kDa catalytic subunit (subunit C) and a 65 kDa constant regulatory subunit (PR65 or subunit A), that associates with a variety of regulatory subunits. Proteins that associate with the core dimer include three families of regulatory subunits B (the R2/B/PR55/B55, R3/B''/PR72/PR130/PR59 and R5/B'/B56 families), the 48 kDa variable regulatory subunit, viral proteins, and cell signaling molecules.</text>
</comment>
<dbReference type="GO" id="GO:0000776">
    <property type="term" value="C:kinetochore"/>
    <property type="evidence" value="ECO:0007669"/>
    <property type="project" value="UniProtKB-ARBA"/>
</dbReference>
<dbReference type="Gene3D" id="1.25.10.10">
    <property type="entry name" value="Leucine-rich Repeat Variant"/>
    <property type="match status" value="1"/>
</dbReference>
<evidence type="ECO:0000256" key="2">
    <source>
        <dbReference type="ARBA" id="ARBA00004496"/>
    </source>
</evidence>
<dbReference type="Pfam" id="PF01603">
    <property type="entry name" value="B56"/>
    <property type="match status" value="1"/>
</dbReference>
<sequence length="659" mass="74499">MKRFSQRVLSRGKDATKSSKKNKDSKDGTSSPSSRDSNQSPVLTPSSSTSTLNDLRNKPLPPNSGHGGDHGGAGQPSGLSGAAQQGHADRFGPMGNVGNANGANSGGRGPPTVVISPTPGHIPPPGATETMPHELAPPKPGQKSLMINRMDNRDAIPEGLRTPKRQHSSRFDISAHRELEKLPGFHEVPPNRRQELFMQKIDQCNVIFDFNDASGDMKAKEIKRLALHELLDYVANNRQVITEPMYPRVVEMFSKNLFRPIPPPLNPQGEAFDPEEDEPVLEVAWPHIQVVYEFFLRFIESQDFNTNIAKAYIDHSFVLQLLDLFDSEDPRERDFLKTTLHRIYGKFLNLRSFIRRSINNVFFQFTYETERFNGIAELLEILGSIINGFALPLKEEHKIFLTRVLLPLHKPKSLSMYHPQLAYCIVQFLEKDASLTEDVVLGLLRYWPKVNSTKEVMFLNEVEDIFEVMDPAEFAKVQEPLFHQLAKSVASPHFQVAERALYFWNNEYFCNLVSDNVEIILPIMFAPLYENSKGHWNRTIHGMVYNAMKLFMEINPQLFDDCSHDYTEQQNSAAAREALRERKWAALSQQADERRASLGLGHAEAPARAQGGTLPRVDEVDPVTEDNQKRLDSLRLQDAAGRQQNTHERQSSVGSTRSR</sequence>
<feature type="compositionally biased region" description="Low complexity" evidence="9">
    <location>
        <begin position="92"/>
        <end position="103"/>
    </location>
</feature>
<dbReference type="FunFam" id="1.25.10.10:FF:000016">
    <property type="entry name" value="Serine/threonine-protein phosphatase 2A 56 kDa regulatory subunit"/>
    <property type="match status" value="1"/>
</dbReference>